<gene>
    <name evidence="2" type="ORF">Pcinc_008969</name>
</gene>
<dbReference type="EMBL" id="JAWQEG010000661">
    <property type="protein sequence ID" value="KAK3886901.1"/>
    <property type="molecule type" value="Genomic_DNA"/>
</dbReference>
<comment type="caution">
    <text evidence="2">The sequence shown here is derived from an EMBL/GenBank/DDBJ whole genome shotgun (WGS) entry which is preliminary data.</text>
</comment>
<feature type="signal peptide" evidence="1">
    <location>
        <begin position="1"/>
        <end position="32"/>
    </location>
</feature>
<protein>
    <submittedName>
        <fullName evidence="2">Uncharacterized protein</fullName>
    </submittedName>
</protein>
<reference evidence="2" key="1">
    <citation type="submission" date="2023-10" db="EMBL/GenBank/DDBJ databases">
        <title>Genome assemblies of two species of porcelain crab, Petrolisthes cinctipes and Petrolisthes manimaculis (Anomura: Porcellanidae).</title>
        <authorList>
            <person name="Angst P."/>
        </authorList>
    </citation>
    <scope>NUCLEOTIDE SEQUENCE</scope>
    <source>
        <strain evidence="2">PB745_01</strain>
        <tissue evidence="2">Gill</tissue>
    </source>
</reference>
<name>A0AAE1G7S3_PETCI</name>
<dbReference type="AlphaFoldDB" id="A0AAE1G7S3"/>
<dbReference type="SUPFAM" id="SSF49785">
    <property type="entry name" value="Galactose-binding domain-like"/>
    <property type="match status" value="1"/>
</dbReference>
<evidence type="ECO:0000313" key="3">
    <source>
        <dbReference type="Proteomes" id="UP001286313"/>
    </source>
</evidence>
<evidence type="ECO:0000313" key="2">
    <source>
        <dbReference type="EMBL" id="KAK3886901.1"/>
    </source>
</evidence>
<dbReference type="Gene3D" id="2.60.120.260">
    <property type="entry name" value="Galactose-binding domain-like"/>
    <property type="match status" value="1"/>
</dbReference>
<evidence type="ECO:0000256" key="1">
    <source>
        <dbReference type="SAM" id="SignalP"/>
    </source>
</evidence>
<accession>A0AAE1G7S3</accession>
<dbReference type="InterPro" id="IPR008979">
    <property type="entry name" value="Galactose-bd-like_sf"/>
</dbReference>
<keyword evidence="3" id="KW-1185">Reference proteome</keyword>
<proteinExistence type="predicted"/>
<organism evidence="2 3">
    <name type="scientific">Petrolisthes cinctipes</name>
    <name type="common">Flat porcelain crab</name>
    <dbReference type="NCBI Taxonomy" id="88211"/>
    <lineage>
        <taxon>Eukaryota</taxon>
        <taxon>Metazoa</taxon>
        <taxon>Ecdysozoa</taxon>
        <taxon>Arthropoda</taxon>
        <taxon>Crustacea</taxon>
        <taxon>Multicrustacea</taxon>
        <taxon>Malacostraca</taxon>
        <taxon>Eumalacostraca</taxon>
        <taxon>Eucarida</taxon>
        <taxon>Decapoda</taxon>
        <taxon>Pleocyemata</taxon>
        <taxon>Anomura</taxon>
        <taxon>Galatheoidea</taxon>
        <taxon>Porcellanidae</taxon>
        <taxon>Petrolisthes</taxon>
    </lineage>
</organism>
<dbReference type="Proteomes" id="UP001286313">
    <property type="component" value="Unassembled WGS sequence"/>
</dbReference>
<sequence length="273" mass="30981">MYGTQMMFALFTPQLLLLLLLLLLSLAPSARPGHLSSWHRVFVSWNTVNNTRETQMETTVMVPEGVNKVLYCSRECGNLPWCVVWCSVPLQHQLHQQDTCKLLSIRVLPGYQEVNSGDVTSCYTSLSRDLVTGAHIISGPSYFPQRVPENLVDGFYGYTIDECFRVNHIPNNTWLVVDFQVVVKFSTVILYAQSNKFAPNMFSKVEVRTGMTRVAFPEDIQLYSLFGKFEGPASTAEVVEFASPGKEARLARYLSVQRVSDYLKFQVCHIEVY</sequence>
<feature type="chain" id="PRO_5042233227" evidence="1">
    <location>
        <begin position="33"/>
        <end position="273"/>
    </location>
</feature>
<keyword evidence="1" id="KW-0732">Signal</keyword>